<keyword evidence="2" id="KW-1185">Reference proteome</keyword>
<protein>
    <submittedName>
        <fullName evidence="1">Uncharacterized protein</fullName>
    </submittedName>
</protein>
<dbReference type="AlphaFoldDB" id="A0AAV4T6I7"/>
<reference evidence="1 2" key="1">
    <citation type="submission" date="2021-06" db="EMBL/GenBank/DDBJ databases">
        <title>Caerostris extrusa draft genome.</title>
        <authorList>
            <person name="Kono N."/>
            <person name="Arakawa K."/>
        </authorList>
    </citation>
    <scope>NUCLEOTIDE SEQUENCE [LARGE SCALE GENOMIC DNA]</scope>
</reference>
<proteinExistence type="predicted"/>
<gene>
    <name evidence="1" type="ORF">CEXT_396691</name>
</gene>
<comment type="caution">
    <text evidence="1">The sequence shown here is derived from an EMBL/GenBank/DDBJ whole genome shotgun (WGS) entry which is preliminary data.</text>
</comment>
<name>A0AAV4T6I7_CAEEX</name>
<organism evidence="1 2">
    <name type="scientific">Caerostris extrusa</name>
    <name type="common">Bark spider</name>
    <name type="synonym">Caerostris bankana</name>
    <dbReference type="NCBI Taxonomy" id="172846"/>
    <lineage>
        <taxon>Eukaryota</taxon>
        <taxon>Metazoa</taxon>
        <taxon>Ecdysozoa</taxon>
        <taxon>Arthropoda</taxon>
        <taxon>Chelicerata</taxon>
        <taxon>Arachnida</taxon>
        <taxon>Araneae</taxon>
        <taxon>Araneomorphae</taxon>
        <taxon>Entelegynae</taxon>
        <taxon>Araneoidea</taxon>
        <taxon>Araneidae</taxon>
        <taxon>Caerostris</taxon>
    </lineage>
</organism>
<accession>A0AAV4T6I7</accession>
<evidence type="ECO:0000313" key="1">
    <source>
        <dbReference type="EMBL" id="GIY41755.1"/>
    </source>
</evidence>
<sequence length="85" mass="9942">MEDDRTKNENWKHQEIPITAPTHVIPFKKWSFSKESPETSLHNKTVTRDKLSDPFLALVQSSREQETYISPCLAWELGEVQVCRK</sequence>
<dbReference type="EMBL" id="BPLR01010752">
    <property type="protein sequence ID" value="GIY41755.1"/>
    <property type="molecule type" value="Genomic_DNA"/>
</dbReference>
<evidence type="ECO:0000313" key="2">
    <source>
        <dbReference type="Proteomes" id="UP001054945"/>
    </source>
</evidence>
<dbReference type="Proteomes" id="UP001054945">
    <property type="component" value="Unassembled WGS sequence"/>
</dbReference>